<reference evidence="1" key="1">
    <citation type="submission" date="2022-09" db="EMBL/GenBank/DDBJ databases">
        <authorList>
            <person name="Li D."/>
            <person name="Cheng J."/>
            <person name="Li Y."/>
        </authorList>
    </citation>
    <scope>NUCLEOTIDE SEQUENCE</scope>
    <source>
        <strain evidence="1">DL</strain>
    </source>
</reference>
<accession>A0ABY6FQV2</accession>
<gene>
    <name evidence="1" type="ORF">N9A08_12000</name>
</gene>
<dbReference type="Proteomes" id="UP001063368">
    <property type="component" value="Chromosome"/>
</dbReference>
<dbReference type="RefSeq" id="WP_263127375.1">
    <property type="nucleotide sequence ID" value="NZ_CP106856.1"/>
</dbReference>
<evidence type="ECO:0000313" key="1">
    <source>
        <dbReference type="EMBL" id="UYB35349.1"/>
    </source>
</evidence>
<dbReference type="EMBL" id="CP106856">
    <property type="protein sequence ID" value="UYB35349.1"/>
    <property type="molecule type" value="Genomic_DNA"/>
</dbReference>
<sequence length="114" mass="11939">MPLNGYSVNPEGCAAILIQVEEDETRHAALSALREGMDSAQSACGDGSGTVAQALAEVWQDTMSLQIEAAEERIHNAAEGVRKAVSILAGADQDMAETAKSSLAELQAGILWEP</sequence>
<organism evidence="1 2">
    <name type="scientific">Arthrobacter koreensis</name>
    <dbReference type="NCBI Taxonomy" id="199136"/>
    <lineage>
        <taxon>Bacteria</taxon>
        <taxon>Bacillati</taxon>
        <taxon>Actinomycetota</taxon>
        <taxon>Actinomycetes</taxon>
        <taxon>Micrococcales</taxon>
        <taxon>Micrococcaceae</taxon>
        <taxon>Arthrobacter</taxon>
    </lineage>
</organism>
<dbReference type="Pfam" id="PF20117">
    <property type="entry name" value="DUF6507"/>
    <property type="match status" value="1"/>
</dbReference>
<dbReference type="InterPro" id="IPR045436">
    <property type="entry name" value="DUF6507"/>
</dbReference>
<protein>
    <submittedName>
        <fullName evidence="1">DUF6507 family protein</fullName>
    </submittedName>
</protein>
<keyword evidence="2" id="KW-1185">Reference proteome</keyword>
<evidence type="ECO:0000313" key="2">
    <source>
        <dbReference type="Proteomes" id="UP001063368"/>
    </source>
</evidence>
<name>A0ABY6FQV2_9MICC</name>
<proteinExistence type="predicted"/>